<evidence type="ECO:0000313" key="4">
    <source>
        <dbReference type="Proteomes" id="UP000559256"/>
    </source>
</evidence>
<dbReference type="InterPro" id="IPR056009">
    <property type="entry name" value="DUF7587"/>
</dbReference>
<feature type="compositionally biased region" description="Low complexity" evidence="1">
    <location>
        <begin position="397"/>
        <end position="425"/>
    </location>
</feature>
<accession>A0A8H5CU31</accession>
<dbReference type="OrthoDB" id="3359845at2759"/>
<organism evidence="3 4">
    <name type="scientific">Tetrapyrgos nigripes</name>
    <dbReference type="NCBI Taxonomy" id="182062"/>
    <lineage>
        <taxon>Eukaryota</taxon>
        <taxon>Fungi</taxon>
        <taxon>Dikarya</taxon>
        <taxon>Basidiomycota</taxon>
        <taxon>Agaricomycotina</taxon>
        <taxon>Agaricomycetes</taxon>
        <taxon>Agaricomycetidae</taxon>
        <taxon>Agaricales</taxon>
        <taxon>Marasmiineae</taxon>
        <taxon>Marasmiaceae</taxon>
        <taxon>Tetrapyrgos</taxon>
    </lineage>
</organism>
<dbReference type="Pfam" id="PF24494">
    <property type="entry name" value="DUF7587"/>
    <property type="match status" value="1"/>
</dbReference>
<feature type="compositionally biased region" description="Low complexity" evidence="1">
    <location>
        <begin position="450"/>
        <end position="470"/>
    </location>
</feature>
<feature type="compositionally biased region" description="Low complexity" evidence="1">
    <location>
        <begin position="491"/>
        <end position="516"/>
    </location>
</feature>
<feature type="region of interest" description="Disordered" evidence="1">
    <location>
        <begin position="615"/>
        <end position="642"/>
    </location>
</feature>
<keyword evidence="4" id="KW-1185">Reference proteome</keyword>
<feature type="region of interest" description="Disordered" evidence="1">
    <location>
        <begin position="396"/>
        <end position="523"/>
    </location>
</feature>
<dbReference type="AlphaFoldDB" id="A0A8H5CU31"/>
<sequence>MRNEIPHEEHRFLPQVGFGQDITFDAITYNKFLFRVYTPKKAVSTDEDSAFFVGSKFDQKYAPSTPISSDMYLPFGSSLAETATYEDCINHLSWETRSSSPFISTSCSFAWAIWDAVRRYNSGVKHDVEIAVINAAAVAGKAVTALQLLKKGNGHTLHEKHSRWQRFAQESQSVLVYGFIPRSAVLASVPLLSVLDRLPSYFTKPSSSEVPLRILSWNFDSPQSTYRKFCQEMADRFLRLPFQTRARDTAVGSVRLAISLLDPWFYDMVHEDLHKAVAKTRDLACVIAHWPEQSGSTESNEMGVLIRAPIYLLAEEVRAKHTCKMEAELTRLQGVIDQLEVTLHDQEKLLPVRFDEHAQHDEPEILEPNQEEMTPIPILETTDIFPTSPRRRSLKITIPSSSSGTSSSSGSSPISPVTPSSFSTPPSLPTTPYKSRFPLTPIVNHPPSPEFSSASTTSSPPRSPLLLPSTHLASPLTPITLPQPHSPSIYGSDISRPASSSSSSSSASSAEAGTSGSHRERPTLITTFLPVPLTSTMASPSAYLTALPSLPEDLELDTPMSEGCRAIMGDLQMFLPRRNPLVGGLGSVADPCLPLVPLPGVSEVDLKGKGKARLIENVEENGTDNSDDQEVGTTEEADEEFEELSLADSDDLKILGHSQVLEAPEFLWPSAPYSKTRSVVSESVSCVVSGFLIGAFITLCIISSQRRALLTNLT</sequence>
<comment type="caution">
    <text evidence="3">The sequence shown here is derived from an EMBL/GenBank/DDBJ whole genome shotgun (WGS) entry which is preliminary data.</text>
</comment>
<evidence type="ECO:0000259" key="2">
    <source>
        <dbReference type="Pfam" id="PF24494"/>
    </source>
</evidence>
<evidence type="ECO:0000313" key="3">
    <source>
        <dbReference type="EMBL" id="KAF5348034.1"/>
    </source>
</evidence>
<reference evidence="3 4" key="1">
    <citation type="journal article" date="2020" name="ISME J.">
        <title>Uncovering the hidden diversity of litter-decomposition mechanisms in mushroom-forming fungi.</title>
        <authorList>
            <person name="Floudas D."/>
            <person name="Bentzer J."/>
            <person name="Ahren D."/>
            <person name="Johansson T."/>
            <person name="Persson P."/>
            <person name="Tunlid A."/>
        </authorList>
    </citation>
    <scope>NUCLEOTIDE SEQUENCE [LARGE SCALE GENOMIC DNA]</scope>
    <source>
        <strain evidence="3 4">CBS 291.85</strain>
    </source>
</reference>
<name>A0A8H5CU31_9AGAR</name>
<dbReference type="EMBL" id="JAACJM010000088">
    <property type="protein sequence ID" value="KAF5348034.1"/>
    <property type="molecule type" value="Genomic_DNA"/>
</dbReference>
<proteinExistence type="predicted"/>
<feature type="compositionally biased region" description="Acidic residues" evidence="1">
    <location>
        <begin position="617"/>
        <end position="642"/>
    </location>
</feature>
<dbReference type="Proteomes" id="UP000559256">
    <property type="component" value="Unassembled WGS sequence"/>
</dbReference>
<protein>
    <recommendedName>
        <fullName evidence="2">DUF7587 domain-containing protein</fullName>
    </recommendedName>
</protein>
<feature type="domain" description="DUF7587" evidence="2">
    <location>
        <begin position="31"/>
        <end position="191"/>
    </location>
</feature>
<gene>
    <name evidence="3" type="ORF">D9758_010056</name>
</gene>
<evidence type="ECO:0000256" key="1">
    <source>
        <dbReference type="SAM" id="MobiDB-lite"/>
    </source>
</evidence>